<dbReference type="PROSITE" id="PS00383">
    <property type="entry name" value="TYR_PHOSPHATASE_1"/>
    <property type="match status" value="1"/>
</dbReference>
<dbReference type="Gene3D" id="3.90.190.10">
    <property type="entry name" value="Protein tyrosine phosphatase superfamily"/>
    <property type="match status" value="1"/>
</dbReference>
<organism evidence="1 2">
    <name type="scientific">Bombilactobacillus folatiphilus</name>
    <dbReference type="NCBI Taxonomy" id="2923362"/>
    <lineage>
        <taxon>Bacteria</taxon>
        <taxon>Bacillati</taxon>
        <taxon>Bacillota</taxon>
        <taxon>Bacilli</taxon>
        <taxon>Lactobacillales</taxon>
        <taxon>Lactobacillaceae</taxon>
        <taxon>Bombilactobacillus</taxon>
    </lineage>
</organism>
<dbReference type="InterPro" id="IPR029021">
    <property type="entry name" value="Prot-tyrosine_phosphatase-like"/>
</dbReference>
<dbReference type="Pfam" id="PF13350">
    <property type="entry name" value="Y_phosphatase3"/>
    <property type="match status" value="1"/>
</dbReference>
<dbReference type="EMBL" id="CP093366">
    <property type="protein sequence ID" value="UQS82013.1"/>
    <property type="molecule type" value="Genomic_DNA"/>
</dbReference>
<dbReference type="RefSeq" id="WP_249514282.1">
    <property type="nucleotide sequence ID" value="NZ_CP093366.1"/>
</dbReference>
<gene>
    <name evidence="1" type="ORF">MOO45_07435</name>
</gene>
<dbReference type="SUPFAM" id="SSF52799">
    <property type="entry name" value="(Phosphotyrosine protein) phosphatases II"/>
    <property type="match status" value="1"/>
</dbReference>
<evidence type="ECO:0000313" key="1">
    <source>
        <dbReference type="EMBL" id="UQS82013.1"/>
    </source>
</evidence>
<reference evidence="1" key="1">
    <citation type="journal article" date="2022" name="Int. J. Syst. Evol. Microbiol.">
        <title>Apilactobacillus apisilvae sp. nov., Nicolia spurrieriana gen. nov. sp. nov., Bombilactobacillus folatiphilus sp. nov. and Bombilactobacillus thymidiniphilus sp. nov., four new lactic acid bacterial isolates from stingless bees Tetragonula carbonaria and Austroplebeia australis.</title>
        <authorList>
            <person name="Oliphant S.A."/>
            <person name="Watson-Haigh N.S."/>
            <person name="Sumby K.M."/>
            <person name="Gardner J."/>
            <person name="Groom S."/>
            <person name="Jiranek V."/>
        </authorList>
    </citation>
    <scope>NUCLEOTIDE SEQUENCE</scope>
    <source>
        <strain evidence="1">SG4_D2</strain>
    </source>
</reference>
<keyword evidence="2" id="KW-1185">Reference proteome</keyword>
<dbReference type="InterPro" id="IPR016130">
    <property type="entry name" value="Tyr_Pase_AS"/>
</dbReference>
<dbReference type="Proteomes" id="UP000831495">
    <property type="component" value="Chromosome"/>
</dbReference>
<name>A0ABY4P8N0_9LACO</name>
<protein>
    <submittedName>
        <fullName evidence="1">Tyrosine-protein phosphatase</fullName>
    </submittedName>
</protein>
<dbReference type="InterPro" id="IPR026893">
    <property type="entry name" value="Tyr/Ser_Pase_IphP-type"/>
</dbReference>
<proteinExistence type="predicted"/>
<sequence length="271" mass="30176">MKTQQSLKVKSGTNFRELGGYQTSDGHTVKSHKLLRSASLGALSKPDLQYLSDYGVHYDIDLRSADEQAKVPDRVPPKTQYVFNPVFAVDLTRASKFSDAEEQSQSVQEAEALQEIPDNGHASMLKTYQDIINLDSAKQAYQTFFQYLLANDQPQQSVLFHCTAGKDRTGIGAAFILTALGVPYETIKQDYLLTNVASKEYVDHQLAHLKADGLNPKQLTSAKALLTVSPDYLRIADAEIKQAAGSWLNFIQTDLKVTDQDLKDLKQIYLD</sequence>
<evidence type="ECO:0000313" key="2">
    <source>
        <dbReference type="Proteomes" id="UP000831495"/>
    </source>
</evidence>
<accession>A0ABY4P8N0</accession>